<comment type="caution">
    <text evidence="1">The sequence shown here is derived from an EMBL/GenBank/DDBJ whole genome shotgun (WGS) entry which is preliminary data.</text>
</comment>
<accession>A0A645ARX0</accession>
<evidence type="ECO:0000313" key="1">
    <source>
        <dbReference type="EMBL" id="MPM56025.1"/>
    </source>
</evidence>
<organism evidence="1">
    <name type="scientific">bioreactor metagenome</name>
    <dbReference type="NCBI Taxonomy" id="1076179"/>
    <lineage>
        <taxon>unclassified sequences</taxon>
        <taxon>metagenomes</taxon>
        <taxon>ecological metagenomes</taxon>
    </lineage>
</organism>
<dbReference type="AlphaFoldDB" id="A0A645ARX0"/>
<gene>
    <name evidence="1" type="ORF">SDC9_102823</name>
</gene>
<proteinExistence type="predicted"/>
<name>A0A645ARX0_9ZZZZ</name>
<reference evidence="1" key="1">
    <citation type="submission" date="2019-08" db="EMBL/GenBank/DDBJ databases">
        <authorList>
            <person name="Kucharzyk K."/>
            <person name="Murdoch R.W."/>
            <person name="Higgins S."/>
            <person name="Loffler F."/>
        </authorList>
    </citation>
    <scope>NUCLEOTIDE SEQUENCE</scope>
</reference>
<sequence length="119" mass="13055">MIDHGCDCRFIIFVVAGTQSVLQERLEIHFVALDADAALGKEGIIFLQSPFGDNQNFFVFAEFEGCKESGNTGSDDKEIIGAHGSSPRPISSSVPAVAVLWHAMIHPFPLQVRKSPERR</sequence>
<protein>
    <submittedName>
        <fullName evidence="1">Uncharacterized protein</fullName>
    </submittedName>
</protein>
<dbReference type="EMBL" id="VSSQ01015546">
    <property type="protein sequence ID" value="MPM56025.1"/>
    <property type="molecule type" value="Genomic_DNA"/>
</dbReference>